<sequence>MSGNHIGGVAVNMATQFRIYERLPAEIRRVVAAAPYKYELAGIERQLREHRREGGNVTSYRRHMIGWICAGMMRSVRKTYGPEHPDAERSRLERRP</sequence>
<name>A0ABW0EW14_9HYPH</name>
<protein>
    <submittedName>
        <fullName evidence="1">Uncharacterized protein</fullName>
    </submittedName>
</protein>
<evidence type="ECO:0000313" key="2">
    <source>
        <dbReference type="Proteomes" id="UP001595976"/>
    </source>
</evidence>
<organism evidence="1 2">
    <name type="scientific">Bosea minatitlanensis</name>
    <dbReference type="NCBI Taxonomy" id="128782"/>
    <lineage>
        <taxon>Bacteria</taxon>
        <taxon>Pseudomonadati</taxon>
        <taxon>Pseudomonadota</taxon>
        <taxon>Alphaproteobacteria</taxon>
        <taxon>Hyphomicrobiales</taxon>
        <taxon>Boseaceae</taxon>
        <taxon>Bosea</taxon>
    </lineage>
</organism>
<evidence type="ECO:0000313" key="1">
    <source>
        <dbReference type="EMBL" id="MFC5291488.1"/>
    </source>
</evidence>
<keyword evidence="2" id="KW-1185">Reference proteome</keyword>
<gene>
    <name evidence="1" type="ORF">ACFPK2_00610</name>
</gene>
<reference evidence="2" key="1">
    <citation type="journal article" date="2019" name="Int. J. Syst. Evol. Microbiol.">
        <title>The Global Catalogue of Microorganisms (GCM) 10K type strain sequencing project: providing services to taxonomists for standard genome sequencing and annotation.</title>
        <authorList>
            <consortium name="The Broad Institute Genomics Platform"/>
            <consortium name="The Broad Institute Genome Sequencing Center for Infectious Disease"/>
            <person name="Wu L."/>
            <person name="Ma J."/>
        </authorList>
    </citation>
    <scope>NUCLEOTIDE SEQUENCE [LARGE SCALE GENOMIC DNA]</scope>
    <source>
        <strain evidence="2">CGMCC 1.15643</strain>
    </source>
</reference>
<dbReference type="RefSeq" id="WP_260349696.1">
    <property type="nucleotide sequence ID" value="NZ_JAOAOS010000026.1"/>
</dbReference>
<dbReference type="Proteomes" id="UP001595976">
    <property type="component" value="Unassembled WGS sequence"/>
</dbReference>
<accession>A0ABW0EW14</accession>
<proteinExistence type="predicted"/>
<dbReference type="EMBL" id="JBHSLI010000001">
    <property type="protein sequence ID" value="MFC5291488.1"/>
    <property type="molecule type" value="Genomic_DNA"/>
</dbReference>
<comment type="caution">
    <text evidence="1">The sequence shown here is derived from an EMBL/GenBank/DDBJ whole genome shotgun (WGS) entry which is preliminary data.</text>
</comment>